<name>A0A9P5PSW4_9AGAR</name>
<keyword evidence="2" id="KW-0472">Membrane</keyword>
<organism evidence="3 4">
    <name type="scientific">Rhodocollybia butyracea</name>
    <dbReference type="NCBI Taxonomy" id="206335"/>
    <lineage>
        <taxon>Eukaryota</taxon>
        <taxon>Fungi</taxon>
        <taxon>Dikarya</taxon>
        <taxon>Basidiomycota</taxon>
        <taxon>Agaricomycotina</taxon>
        <taxon>Agaricomycetes</taxon>
        <taxon>Agaricomycetidae</taxon>
        <taxon>Agaricales</taxon>
        <taxon>Marasmiineae</taxon>
        <taxon>Omphalotaceae</taxon>
        <taxon>Rhodocollybia</taxon>
    </lineage>
</organism>
<evidence type="ECO:0000256" key="2">
    <source>
        <dbReference type="SAM" id="Phobius"/>
    </source>
</evidence>
<dbReference type="EMBL" id="JADNRY010000066">
    <property type="protein sequence ID" value="KAF9067917.1"/>
    <property type="molecule type" value="Genomic_DNA"/>
</dbReference>
<evidence type="ECO:0000256" key="1">
    <source>
        <dbReference type="SAM" id="MobiDB-lite"/>
    </source>
</evidence>
<evidence type="ECO:0000313" key="4">
    <source>
        <dbReference type="Proteomes" id="UP000772434"/>
    </source>
</evidence>
<feature type="transmembrane region" description="Helical" evidence="2">
    <location>
        <begin position="109"/>
        <end position="132"/>
    </location>
</feature>
<feature type="transmembrane region" description="Helical" evidence="2">
    <location>
        <begin position="233"/>
        <end position="251"/>
    </location>
</feature>
<feature type="transmembrane region" description="Helical" evidence="2">
    <location>
        <begin position="189"/>
        <end position="212"/>
    </location>
</feature>
<feature type="transmembrane region" description="Helical" evidence="2">
    <location>
        <begin position="60"/>
        <end position="77"/>
    </location>
</feature>
<sequence length="375" mass="41930">MSLSEAEVEGVRQTLAETTDFRVFPLLVETILWAIFTVLIFTMSYIVISRGLRARSKQIMLAFTLVMYTLATLDWAIDVRRVWTDLKVSIPEELSSPQDNDSALNTENMLLRVIQAITNNICVVMGDLIVCWRVCVVCRWRKSVTATAIVLLLIQAATALTCNLTQIGISFPNLIHLHALAPSQLYIDIIALSSSALINIWATGMIAHQVWYFRHEIQQQFANGSDRRTFTECVLIIFVETGTVYTVLWILKNVIVIPQISPTPYVNYANFTMNIIVGMYPTLILILVALRRSHLEHEFGRSDNNANTGPLRFAPAISSQQLSNISIGGNMVFSIPAGQRLTTTETPYESSSKSGSSETLKNKNEAYSEEGIGWC</sequence>
<keyword evidence="2" id="KW-0812">Transmembrane</keyword>
<comment type="caution">
    <text evidence="3">The sequence shown here is derived from an EMBL/GenBank/DDBJ whole genome shotgun (WGS) entry which is preliminary data.</text>
</comment>
<keyword evidence="4" id="KW-1185">Reference proteome</keyword>
<evidence type="ECO:0000313" key="3">
    <source>
        <dbReference type="EMBL" id="KAF9067917.1"/>
    </source>
</evidence>
<feature type="transmembrane region" description="Helical" evidence="2">
    <location>
        <begin position="144"/>
        <end position="169"/>
    </location>
</feature>
<accession>A0A9P5PSW4</accession>
<dbReference type="Proteomes" id="UP000772434">
    <property type="component" value="Unassembled WGS sequence"/>
</dbReference>
<reference evidence="3" key="1">
    <citation type="submission" date="2020-11" db="EMBL/GenBank/DDBJ databases">
        <authorList>
            <consortium name="DOE Joint Genome Institute"/>
            <person name="Ahrendt S."/>
            <person name="Riley R."/>
            <person name="Andreopoulos W."/>
            <person name="Labutti K."/>
            <person name="Pangilinan J."/>
            <person name="Ruiz-Duenas F.J."/>
            <person name="Barrasa J.M."/>
            <person name="Sanchez-Garcia M."/>
            <person name="Camarero S."/>
            <person name="Miyauchi S."/>
            <person name="Serrano A."/>
            <person name="Linde D."/>
            <person name="Babiker R."/>
            <person name="Drula E."/>
            <person name="Ayuso-Fernandez I."/>
            <person name="Pacheco R."/>
            <person name="Padilla G."/>
            <person name="Ferreira P."/>
            <person name="Barriuso J."/>
            <person name="Kellner H."/>
            <person name="Castanera R."/>
            <person name="Alfaro M."/>
            <person name="Ramirez L."/>
            <person name="Pisabarro A.G."/>
            <person name="Kuo A."/>
            <person name="Tritt A."/>
            <person name="Lipzen A."/>
            <person name="He G."/>
            <person name="Yan M."/>
            <person name="Ng V."/>
            <person name="Cullen D."/>
            <person name="Martin F."/>
            <person name="Rosso M.-N."/>
            <person name="Henrissat B."/>
            <person name="Hibbett D."/>
            <person name="Martinez A.T."/>
            <person name="Grigoriev I.V."/>
        </authorList>
    </citation>
    <scope>NUCLEOTIDE SEQUENCE</scope>
    <source>
        <strain evidence="3">AH 40177</strain>
    </source>
</reference>
<feature type="transmembrane region" description="Helical" evidence="2">
    <location>
        <begin position="30"/>
        <end position="48"/>
    </location>
</feature>
<feature type="transmembrane region" description="Helical" evidence="2">
    <location>
        <begin position="271"/>
        <end position="290"/>
    </location>
</feature>
<protein>
    <submittedName>
        <fullName evidence="3">Uncharacterized protein</fullName>
    </submittedName>
</protein>
<proteinExistence type="predicted"/>
<dbReference type="OrthoDB" id="2744793at2759"/>
<dbReference type="AlphaFoldDB" id="A0A9P5PSW4"/>
<keyword evidence="2" id="KW-1133">Transmembrane helix</keyword>
<gene>
    <name evidence="3" type="ORF">BDP27DRAFT_1403527</name>
</gene>
<feature type="region of interest" description="Disordered" evidence="1">
    <location>
        <begin position="344"/>
        <end position="375"/>
    </location>
</feature>